<accession>A0A0E0CPH8</accession>
<proteinExistence type="predicted"/>
<name>A0A0E0CPH8_9ORYZ</name>
<evidence type="ECO:0000313" key="1">
    <source>
        <dbReference type="EnsemblPlants" id="OMERI02G26310.5"/>
    </source>
</evidence>
<organism evidence="1">
    <name type="scientific">Oryza meridionalis</name>
    <dbReference type="NCBI Taxonomy" id="40149"/>
    <lineage>
        <taxon>Eukaryota</taxon>
        <taxon>Viridiplantae</taxon>
        <taxon>Streptophyta</taxon>
        <taxon>Embryophyta</taxon>
        <taxon>Tracheophyta</taxon>
        <taxon>Spermatophyta</taxon>
        <taxon>Magnoliopsida</taxon>
        <taxon>Liliopsida</taxon>
        <taxon>Poales</taxon>
        <taxon>Poaceae</taxon>
        <taxon>BOP clade</taxon>
        <taxon>Oryzoideae</taxon>
        <taxon>Oryzeae</taxon>
        <taxon>Oryzinae</taxon>
        <taxon>Oryza</taxon>
    </lineage>
</organism>
<dbReference type="AlphaFoldDB" id="A0A0E0CPH8"/>
<dbReference type="EnsemblPlants" id="OMERI02G26310.5">
    <property type="protein sequence ID" value="OMERI02G26310.5"/>
    <property type="gene ID" value="OMERI02G26310"/>
</dbReference>
<evidence type="ECO:0000313" key="2">
    <source>
        <dbReference type="Proteomes" id="UP000008021"/>
    </source>
</evidence>
<protein>
    <submittedName>
        <fullName evidence="1">Uncharacterized protein</fullName>
    </submittedName>
</protein>
<sequence>MILVRTCHVNGGVLFRQARRSSRLPLGRNSYTKPNASRQEPIKVTRSCLGLPLELDASLSDGCNDIDLIRLEMLLDDNVDATVYAGDGGIAGTIIKQIIEDWRLTHGDHLRGAVDMSNHDLGAILGQALLPCFMSAATATNTLSSAAAAAAAGGLTSTPTSLDISATLLTDVLKLYCDPLPDVSHRLCTPRPTPSIAAGLPVRRRQSSREGREEICWH</sequence>
<dbReference type="HOGENOM" id="CLU_110451_0_0_1"/>
<dbReference type="Gramene" id="OMERI02G26310.5">
    <property type="protein sequence ID" value="OMERI02G26310.5"/>
    <property type="gene ID" value="OMERI02G26310"/>
</dbReference>
<dbReference type="Proteomes" id="UP000008021">
    <property type="component" value="Chromosome 2"/>
</dbReference>
<reference evidence="1" key="1">
    <citation type="submission" date="2015-04" db="UniProtKB">
        <authorList>
            <consortium name="EnsemblPlants"/>
        </authorList>
    </citation>
    <scope>IDENTIFICATION</scope>
</reference>
<reference evidence="1" key="2">
    <citation type="submission" date="2018-05" db="EMBL/GenBank/DDBJ databases">
        <title>OmerRS3 (Oryza meridionalis Reference Sequence Version 3).</title>
        <authorList>
            <person name="Zhang J."/>
            <person name="Kudrna D."/>
            <person name="Lee S."/>
            <person name="Talag J."/>
            <person name="Welchert J."/>
            <person name="Wing R.A."/>
        </authorList>
    </citation>
    <scope>NUCLEOTIDE SEQUENCE [LARGE SCALE GENOMIC DNA]</scope>
    <source>
        <strain evidence="1">cv. OR44</strain>
    </source>
</reference>
<keyword evidence="2" id="KW-1185">Reference proteome</keyword>